<evidence type="ECO:0000256" key="3">
    <source>
        <dbReference type="SAM" id="MobiDB-lite"/>
    </source>
</evidence>
<protein>
    <recommendedName>
        <fullName evidence="4">Hedgehog/Intein (Hint) domain-containing protein</fullName>
    </recommendedName>
</protein>
<feature type="compositionally biased region" description="Gly residues" evidence="3">
    <location>
        <begin position="334"/>
        <end position="347"/>
    </location>
</feature>
<dbReference type="InterPro" id="IPR011049">
    <property type="entry name" value="Serralysin-like_metalloprot_C"/>
</dbReference>
<dbReference type="InterPro" id="IPR006141">
    <property type="entry name" value="Intein_N"/>
</dbReference>
<keyword evidence="2" id="KW-0964">Secreted</keyword>
<reference evidence="5" key="2">
    <citation type="submission" date="2020-09" db="EMBL/GenBank/DDBJ databases">
        <authorList>
            <person name="Sun Q."/>
            <person name="Zhou Y."/>
        </authorList>
    </citation>
    <scope>NUCLEOTIDE SEQUENCE</scope>
    <source>
        <strain evidence="5">CGMCC 1.6293</strain>
    </source>
</reference>
<reference evidence="5" key="1">
    <citation type="journal article" date="2014" name="Int. J. Syst. Evol. Microbiol.">
        <title>Complete genome sequence of Corynebacterium casei LMG S-19264T (=DSM 44701T), isolated from a smear-ripened cheese.</title>
        <authorList>
            <consortium name="US DOE Joint Genome Institute (JGI-PGF)"/>
            <person name="Walter F."/>
            <person name="Albersmeier A."/>
            <person name="Kalinowski J."/>
            <person name="Ruckert C."/>
        </authorList>
    </citation>
    <scope>NUCLEOTIDE SEQUENCE</scope>
    <source>
        <strain evidence="5">CGMCC 1.6293</strain>
    </source>
</reference>
<dbReference type="InterPro" id="IPR001343">
    <property type="entry name" value="Hemolysn_Ca-bd"/>
</dbReference>
<evidence type="ECO:0000256" key="1">
    <source>
        <dbReference type="ARBA" id="ARBA00004613"/>
    </source>
</evidence>
<evidence type="ECO:0000313" key="6">
    <source>
        <dbReference type="Proteomes" id="UP000649829"/>
    </source>
</evidence>
<dbReference type="EMBL" id="BMLF01000001">
    <property type="protein sequence ID" value="GGL92767.1"/>
    <property type="molecule type" value="Genomic_DNA"/>
</dbReference>
<feature type="compositionally biased region" description="Acidic residues" evidence="3">
    <location>
        <begin position="49"/>
        <end position="60"/>
    </location>
</feature>
<gene>
    <name evidence="5" type="ORF">GCM10011534_13770</name>
</gene>
<feature type="region of interest" description="Disordered" evidence="3">
    <location>
        <begin position="12"/>
        <end position="106"/>
    </location>
</feature>
<proteinExistence type="predicted"/>
<dbReference type="SUPFAM" id="SSF51294">
    <property type="entry name" value="Hedgehog/intein (Hint) domain"/>
    <property type="match status" value="1"/>
</dbReference>
<dbReference type="PRINTS" id="PR00313">
    <property type="entry name" value="CABNDNGRPT"/>
</dbReference>
<dbReference type="RefSeq" id="WP_051630388.1">
    <property type="nucleotide sequence ID" value="NZ_BMLF01000001.1"/>
</dbReference>
<comment type="subcellular location">
    <subcellularLocation>
        <location evidence="1">Secreted</location>
    </subcellularLocation>
</comment>
<dbReference type="PROSITE" id="PS00330">
    <property type="entry name" value="HEMOLYSIN_CALCIUM"/>
    <property type="match status" value="6"/>
</dbReference>
<organism evidence="5 6">
    <name type="scientific">Pseudooceanicola nanhaiensis</name>
    <dbReference type="NCBI Taxonomy" id="375761"/>
    <lineage>
        <taxon>Bacteria</taxon>
        <taxon>Pseudomonadati</taxon>
        <taxon>Pseudomonadota</taxon>
        <taxon>Alphaproteobacteria</taxon>
        <taxon>Rhodobacterales</taxon>
        <taxon>Paracoccaceae</taxon>
        <taxon>Pseudooceanicola</taxon>
    </lineage>
</organism>
<dbReference type="SUPFAM" id="SSF51120">
    <property type="entry name" value="beta-Roll"/>
    <property type="match status" value="5"/>
</dbReference>
<dbReference type="AlphaFoldDB" id="A0A917SQI2"/>
<feature type="compositionally biased region" description="Basic and acidic residues" evidence="3">
    <location>
        <begin position="349"/>
        <end position="362"/>
    </location>
</feature>
<dbReference type="Gene3D" id="2.170.16.10">
    <property type="entry name" value="Hedgehog/Intein (Hint) domain"/>
    <property type="match status" value="1"/>
</dbReference>
<dbReference type="GO" id="GO:0016539">
    <property type="term" value="P:intein-mediated protein splicing"/>
    <property type="evidence" value="ECO:0007669"/>
    <property type="project" value="InterPro"/>
</dbReference>
<dbReference type="Proteomes" id="UP000649829">
    <property type="component" value="Unassembled WGS sequence"/>
</dbReference>
<keyword evidence="6" id="KW-1185">Reference proteome</keyword>
<dbReference type="InterPro" id="IPR028992">
    <property type="entry name" value="Hedgehog/Intein_dom"/>
</dbReference>
<sequence length="922" mass="97587">MTFYFSKYFGKGSDCGPDDKDPTVSDGIVSGTTGADTMGQGYVDKDGDQIDGTDGDDDTVDAGAGDDTIHSLNGNDTVYAGSGDDSVDGGAGNDVIYGDGTLGTTDEAPREVFEWDKLPDPNGADPIDNNDPLGGVLSQDTGNVNVTFETIETKHTPLTRFATDEQNVDGIDAGNLGPVDTMSSGESRMTEDHEKATYKWSFDKPVTDVSFRINDIDQNSKITIHAFDADGQPTEICVELGGDINGHDVNGADGNVMFEANGRVDLDKDAASTSALVTMPANVAYFTITHEQNGWHISEVNITDIYFTPTVFDGEDTTPGNDTLHGGEGDDVIHGGGGDDSITGGDGSDTVHGDDGDDKIDTSGKSPAFDNPLPVFTEDADKEDDRDYVDGGAGNDTITTGDDRDTIYGGAGEDSINGGIDDDWIDAGDGNDYINDDQGSDTIYGGEGNDTIIAGIDVFSDYEGDDPNAVRLGYGSDPVKDDNKDWVDGGAGNDVIMTGDDADTIYGGTGNDTIHAGIDDDLVEGGEGDDVITGGHGSDTIHGGAGNDHINAGDPDLQWGYGDDATEAHPDNGRDLVHGGDGNDTILGEDDADTLYGDAGNDELHGGLDADELYGGEGHDSIQGDEGNDTIDGGAGVDHLEGGDDRDLFLVGSAEEGAGDYVHGNAGGDDWDTLDLSAVGKGNFRLVNVRDDDDGDRPSNGIDGTVEFLDGEGKVTGSLDFYNIEQIVPCFTPGSLIATPKGERKVEELSVGDRIITRDNGIQEIRWMGAKPIDGRVLAANDHLKPVLIQKGALGHGLPERDMLVSPNHRVLVNNEKTMLYFEEREVLVAAKHLTGLPGVDVVNAMHTTYIHFMFDRHEVVLSDGAWTESFQPGELSLEGVGNAQRNEIYELFPELKTSNGIRDYHAARRTLKKHEARLLAE</sequence>
<dbReference type="InterPro" id="IPR018511">
    <property type="entry name" value="Hemolysin-typ_Ca-bd_CS"/>
</dbReference>
<accession>A0A917SQI2</accession>
<dbReference type="GO" id="GO:0005509">
    <property type="term" value="F:calcium ion binding"/>
    <property type="evidence" value="ECO:0007669"/>
    <property type="project" value="InterPro"/>
</dbReference>
<dbReference type="PANTHER" id="PTHR38340:SF1">
    <property type="entry name" value="S-LAYER PROTEIN"/>
    <property type="match status" value="1"/>
</dbReference>
<evidence type="ECO:0000313" key="5">
    <source>
        <dbReference type="EMBL" id="GGL92767.1"/>
    </source>
</evidence>
<feature type="region of interest" description="Disordered" evidence="3">
    <location>
        <begin position="314"/>
        <end position="415"/>
    </location>
</feature>
<dbReference type="GO" id="GO:0005576">
    <property type="term" value="C:extracellular region"/>
    <property type="evidence" value="ECO:0007669"/>
    <property type="project" value="UniProtKB-SubCell"/>
</dbReference>
<dbReference type="PANTHER" id="PTHR38340">
    <property type="entry name" value="S-LAYER PROTEIN"/>
    <property type="match status" value="1"/>
</dbReference>
<evidence type="ECO:0000259" key="4">
    <source>
        <dbReference type="Pfam" id="PF13403"/>
    </source>
</evidence>
<feature type="region of interest" description="Disordered" evidence="3">
    <location>
        <begin position="600"/>
        <end position="644"/>
    </location>
</feature>
<dbReference type="Pfam" id="PF13403">
    <property type="entry name" value="Hint_2"/>
    <property type="match status" value="1"/>
</dbReference>
<dbReference type="PROSITE" id="PS50817">
    <property type="entry name" value="INTEIN_N_TER"/>
    <property type="match status" value="1"/>
</dbReference>
<comment type="caution">
    <text evidence="5">The sequence shown here is derived from an EMBL/GenBank/DDBJ whole genome shotgun (WGS) entry which is preliminary data.</text>
</comment>
<dbReference type="Pfam" id="PF00353">
    <property type="entry name" value="HemolysinCabind"/>
    <property type="match status" value="8"/>
</dbReference>
<dbReference type="InterPro" id="IPR036844">
    <property type="entry name" value="Hint_dom_sf"/>
</dbReference>
<dbReference type="InterPro" id="IPR050557">
    <property type="entry name" value="RTX_toxin/Mannuronan_C5-epim"/>
</dbReference>
<name>A0A917SQI2_9RHOB</name>
<dbReference type="Gene3D" id="2.150.10.10">
    <property type="entry name" value="Serralysin-like metalloprotease, C-terminal"/>
    <property type="match status" value="5"/>
</dbReference>
<feature type="domain" description="Hedgehog/Intein (Hint)" evidence="4">
    <location>
        <begin position="729"/>
        <end position="874"/>
    </location>
</feature>
<evidence type="ECO:0000256" key="2">
    <source>
        <dbReference type="ARBA" id="ARBA00022525"/>
    </source>
</evidence>